<protein>
    <recommendedName>
        <fullName evidence="4">DUF304 domain-containing protein</fullName>
    </recommendedName>
</protein>
<dbReference type="EMBL" id="JBHLUD010000010">
    <property type="protein sequence ID" value="MFC0545811.1"/>
    <property type="molecule type" value="Genomic_DNA"/>
</dbReference>
<name>A0ABV6MZR0_9PSEU</name>
<evidence type="ECO:0000313" key="3">
    <source>
        <dbReference type="Proteomes" id="UP001589810"/>
    </source>
</evidence>
<keyword evidence="1" id="KW-0472">Membrane</keyword>
<keyword evidence="1" id="KW-0812">Transmembrane</keyword>
<evidence type="ECO:0000313" key="2">
    <source>
        <dbReference type="EMBL" id="MFC0545811.1"/>
    </source>
</evidence>
<accession>A0ABV6MZR0</accession>
<feature type="transmembrane region" description="Helical" evidence="1">
    <location>
        <begin position="26"/>
        <end position="50"/>
    </location>
</feature>
<organism evidence="2 3">
    <name type="scientific">Kutzneria chonburiensis</name>
    <dbReference type="NCBI Taxonomy" id="1483604"/>
    <lineage>
        <taxon>Bacteria</taxon>
        <taxon>Bacillati</taxon>
        <taxon>Actinomycetota</taxon>
        <taxon>Actinomycetes</taxon>
        <taxon>Pseudonocardiales</taxon>
        <taxon>Pseudonocardiaceae</taxon>
        <taxon>Kutzneria</taxon>
    </lineage>
</organism>
<feature type="transmembrane region" description="Helical" evidence="1">
    <location>
        <begin position="56"/>
        <end position="76"/>
    </location>
</feature>
<sequence>MIRCLVEWLFRRRSLGFHYGRSFRPIILVLLVLTIVEGVIAELVLGYLLAGTFWPWLTLALHVYGLLWVLGVLASLEVRPHVIEDDALVLRDSAFSQLSIPLSAVRSFSKISRAGVLRSGLKVQGDVAMFAYGDANITVHIEPVDDPRLAGVRQIQFTVDDRESFLAAVEGVRAA</sequence>
<evidence type="ECO:0008006" key="4">
    <source>
        <dbReference type="Google" id="ProtNLM"/>
    </source>
</evidence>
<gene>
    <name evidence="2" type="ORF">ACFFH7_30145</name>
</gene>
<dbReference type="Proteomes" id="UP001589810">
    <property type="component" value="Unassembled WGS sequence"/>
</dbReference>
<keyword evidence="1" id="KW-1133">Transmembrane helix</keyword>
<keyword evidence="3" id="KW-1185">Reference proteome</keyword>
<proteinExistence type="predicted"/>
<reference evidence="2 3" key="1">
    <citation type="submission" date="2024-09" db="EMBL/GenBank/DDBJ databases">
        <authorList>
            <person name="Sun Q."/>
            <person name="Mori K."/>
        </authorList>
    </citation>
    <scope>NUCLEOTIDE SEQUENCE [LARGE SCALE GENOMIC DNA]</scope>
    <source>
        <strain evidence="2 3">TBRC 1432</strain>
    </source>
</reference>
<dbReference type="RefSeq" id="WP_273943655.1">
    <property type="nucleotide sequence ID" value="NZ_CP097263.1"/>
</dbReference>
<evidence type="ECO:0000256" key="1">
    <source>
        <dbReference type="SAM" id="Phobius"/>
    </source>
</evidence>
<comment type="caution">
    <text evidence="2">The sequence shown here is derived from an EMBL/GenBank/DDBJ whole genome shotgun (WGS) entry which is preliminary data.</text>
</comment>